<evidence type="ECO:0000256" key="5">
    <source>
        <dbReference type="ARBA" id="ARBA00022679"/>
    </source>
</evidence>
<evidence type="ECO:0000256" key="9">
    <source>
        <dbReference type="ARBA" id="ARBA00023012"/>
    </source>
</evidence>
<keyword evidence="6 11" id="KW-0812">Transmembrane</keyword>
<dbReference type="PRINTS" id="PR00344">
    <property type="entry name" value="BCTRLSENSOR"/>
</dbReference>
<evidence type="ECO:0000256" key="8">
    <source>
        <dbReference type="ARBA" id="ARBA00022989"/>
    </source>
</evidence>
<comment type="subcellular location">
    <subcellularLocation>
        <location evidence="2">Membrane</location>
    </subcellularLocation>
</comment>
<comment type="caution">
    <text evidence="14">The sequence shown here is derived from an EMBL/GenBank/DDBJ whole genome shotgun (WGS) entry which is preliminary data.</text>
</comment>
<name>A0A2W5K5F1_ANCNO</name>
<evidence type="ECO:0000256" key="3">
    <source>
        <dbReference type="ARBA" id="ARBA00012438"/>
    </source>
</evidence>
<sequence>MRVDPRRWPITFKVPVAVAILMLVAGAVLSERVLDRLGDIQQRHLRELAQGYLDGLSSAVGPSVLRDDVWEVYDAIARARDQYKGLRPSEAVVTDPRGAVIAASDPRSHAVGSAFVPSESRPFAYESGSATARAHRELSYPGRTIGHLYATFDTSHLAAERRDVIATLLFTNGILVAFFAAAGWLVVARMMRPVRVLTEHLGASSDGVAVPIADWEVERSRGEFRRMFRAYNDLSTSIAERDDLRKRLAEEERLGSLGRLASSVAHEINNPLGGLFNAISTLRSHGHLPAAREGAIGLLERGLAGIRDVVRTTLAVHRPREGARSLRPEDVDDLLVLVAAEARRKSVRVAVTDRLAAEVPIPSGPVRQALLNILLNAIAAAPPLSVVELAAAGTPEAVTFEVRDRGEGLPTEAAAMLTDPARLPTAGAGLGLWTTRGLVSEISGVLETETLPGGGTLVRMVVPLARDEALADVA</sequence>
<dbReference type="PANTHER" id="PTHR45436">
    <property type="entry name" value="SENSOR HISTIDINE KINASE YKOH"/>
    <property type="match status" value="1"/>
</dbReference>
<dbReference type="InterPro" id="IPR003594">
    <property type="entry name" value="HATPase_dom"/>
</dbReference>
<dbReference type="AlphaFoldDB" id="A0A2W5K5F1"/>
<dbReference type="InterPro" id="IPR004358">
    <property type="entry name" value="Sig_transdc_His_kin-like_C"/>
</dbReference>
<evidence type="ECO:0000313" key="15">
    <source>
        <dbReference type="Proteomes" id="UP000249577"/>
    </source>
</evidence>
<gene>
    <name evidence="14" type="ORF">DI565_16475</name>
</gene>
<dbReference type="PROSITE" id="PS50109">
    <property type="entry name" value="HIS_KIN"/>
    <property type="match status" value="1"/>
</dbReference>
<keyword evidence="8 11" id="KW-1133">Transmembrane helix</keyword>
<evidence type="ECO:0000313" key="14">
    <source>
        <dbReference type="EMBL" id="PZQ12416.1"/>
    </source>
</evidence>
<accession>A0A2W5K5F1</accession>
<dbReference type="InterPro" id="IPR003661">
    <property type="entry name" value="HisK_dim/P_dom"/>
</dbReference>
<reference evidence="14 15" key="1">
    <citation type="submission" date="2017-08" db="EMBL/GenBank/DDBJ databases">
        <title>Infants hospitalized years apart are colonized by the same room-sourced microbial strains.</title>
        <authorList>
            <person name="Brooks B."/>
            <person name="Olm M.R."/>
            <person name="Firek B.A."/>
            <person name="Baker R."/>
            <person name="Thomas B.C."/>
            <person name="Morowitz M.J."/>
            <person name="Banfield J.F."/>
        </authorList>
    </citation>
    <scope>NUCLEOTIDE SEQUENCE [LARGE SCALE GENOMIC DNA]</scope>
    <source>
        <strain evidence="14">S2_005_003_R2_43</strain>
    </source>
</reference>
<dbReference type="CDD" id="cd00082">
    <property type="entry name" value="HisKA"/>
    <property type="match status" value="1"/>
</dbReference>
<dbReference type="GO" id="GO:0000155">
    <property type="term" value="F:phosphorelay sensor kinase activity"/>
    <property type="evidence" value="ECO:0007669"/>
    <property type="project" value="InterPro"/>
</dbReference>
<dbReference type="GO" id="GO:0016020">
    <property type="term" value="C:membrane"/>
    <property type="evidence" value="ECO:0007669"/>
    <property type="project" value="UniProtKB-SubCell"/>
</dbReference>
<dbReference type="Gene3D" id="3.30.565.10">
    <property type="entry name" value="Histidine kinase-like ATPase, C-terminal domain"/>
    <property type="match status" value="1"/>
</dbReference>
<evidence type="ECO:0000256" key="4">
    <source>
        <dbReference type="ARBA" id="ARBA00022553"/>
    </source>
</evidence>
<dbReference type="SMART" id="SM00388">
    <property type="entry name" value="HisKA"/>
    <property type="match status" value="1"/>
</dbReference>
<keyword evidence="4" id="KW-0597">Phosphoprotein</keyword>
<dbReference type="Gene3D" id="1.10.287.130">
    <property type="match status" value="1"/>
</dbReference>
<dbReference type="InterPro" id="IPR003660">
    <property type="entry name" value="HAMP_dom"/>
</dbReference>
<dbReference type="EC" id="2.7.13.3" evidence="3"/>
<dbReference type="InterPro" id="IPR005467">
    <property type="entry name" value="His_kinase_dom"/>
</dbReference>
<evidence type="ECO:0000256" key="1">
    <source>
        <dbReference type="ARBA" id="ARBA00000085"/>
    </source>
</evidence>
<evidence type="ECO:0000256" key="10">
    <source>
        <dbReference type="ARBA" id="ARBA00023136"/>
    </source>
</evidence>
<feature type="transmembrane region" description="Helical" evidence="11">
    <location>
        <begin position="164"/>
        <end position="187"/>
    </location>
</feature>
<evidence type="ECO:0000256" key="7">
    <source>
        <dbReference type="ARBA" id="ARBA00022777"/>
    </source>
</evidence>
<dbReference type="InterPro" id="IPR050428">
    <property type="entry name" value="TCS_sensor_his_kinase"/>
</dbReference>
<comment type="catalytic activity">
    <reaction evidence="1">
        <text>ATP + protein L-histidine = ADP + protein N-phospho-L-histidine.</text>
        <dbReference type="EC" id="2.7.13.3"/>
    </reaction>
</comment>
<evidence type="ECO:0000256" key="11">
    <source>
        <dbReference type="SAM" id="Phobius"/>
    </source>
</evidence>
<feature type="domain" description="HAMP" evidence="13">
    <location>
        <begin position="188"/>
        <end position="243"/>
    </location>
</feature>
<dbReference type="Pfam" id="PF02518">
    <property type="entry name" value="HATPase_c"/>
    <property type="match status" value="1"/>
</dbReference>
<dbReference type="PROSITE" id="PS50885">
    <property type="entry name" value="HAMP"/>
    <property type="match status" value="1"/>
</dbReference>
<keyword evidence="5" id="KW-0808">Transferase</keyword>
<dbReference type="PANTHER" id="PTHR45436:SF5">
    <property type="entry name" value="SENSOR HISTIDINE KINASE TRCS"/>
    <property type="match status" value="1"/>
</dbReference>
<dbReference type="SUPFAM" id="SSF47384">
    <property type="entry name" value="Homodimeric domain of signal transducing histidine kinase"/>
    <property type="match status" value="1"/>
</dbReference>
<protein>
    <recommendedName>
        <fullName evidence="3">histidine kinase</fullName>
        <ecNumber evidence="3">2.7.13.3</ecNumber>
    </recommendedName>
</protein>
<dbReference type="EMBL" id="QFPN01000009">
    <property type="protein sequence ID" value="PZQ12416.1"/>
    <property type="molecule type" value="Genomic_DNA"/>
</dbReference>
<keyword evidence="7 14" id="KW-0418">Kinase</keyword>
<evidence type="ECO:0000259" key="12">
    <source>
        <dbReference type="PROSITE" id="PS50109"/>
    </source>
</evidence>
<dbReference type="SUPFAM" id="SSF55874">
    <property type="entry name" value="ATPase domain of HSP90 chaperone/DNA topoisomerase II/histidine kinase"/>
    <property type="match status" value="1"/>
</dbReference>
<feature type="domain" description="Histidine kinase" evidence="12">
    <location>
        <begin position="263"/>
        <end position="466"/>
    </location>
</feature>
<dbReference type="InterPro" id="IPR036097">
    <property type="entry name" value="HisK_dim/P_sf"/>
</dbReference>
<evidence type="ECO:0000256" key="2">
    <source>
        <dbReference type="ARBA" id="ARBA00004370"/>
    </source>
</evidence>
<dbReference type="InterPro" id="IPR036890">
    <property type="entry name" value="HATPase_C_sf"/>
</dbReference>
<dbReference type="Proteomes" id="UP000249577">
    <property type="component" value="Unassembled WGS sequence"/>
</dbReference>
<evidence type="ECO:0000259" key="13">
    <source>
        <dbReference type="PROSITE" id="PS50885"/>
    </source>
</evidence>
<keyword evidence="10 11" id="KW-0472">Membrane</keyword>
<dbReference type="SMART" id="SM00387">
    <property type="entry name" value="HATPase_c"/>
    <property type="match status" value="1"/>
</dbReference>
<evidence type="ECO:0000256" key="6">
    <source>
        <dbReference type="ARBA" id="ARBA00022692"/>
    </source>
</evidence>
<organism evidence="14 15">
    <name type="scientific">Ancylobacter novellus</name>
    <name type="common">Thiobacillus novellus</name>
    <dbReference type="NCBI Taxonomy" id="921"/>
    <lineage>
        <taxon>Bacteria</taxon>
        <taxon>Pseudomonadati</taxon>
        <taxon>Pseudomonadota</taxon>
        <taxon>Alphaproteobacteria</taxon>
        <taxon>Hyphomicrobiales</taxon>
        <taxon>Xanthobacteraceae</taxon>
        <taxon>Ancylobacter</taxon>
    </lineage>
</organism>
<keyword evidence="9" id="KW-0902">Two-component regulatory system</keyword>
<proteinExistence type="predicted"/>